<protein>
    <recommendedName>
        <fullName evidence="1">DUF7024 domain-containing protein</fullName>
    </recommendedName>
</protein>
<dbReference type="CDD" id="cd01635">
    <property type="entry name" value="Glycosyltransferase_GTB-type"/>
    <property type="match status" value="1"/>
</dbReference>
<name>A0ABM9AGE6_9GAMM</name>
<dbReference type="EMBL" id="CAKLPX010000003">
    <property type="protein sequence ID" value="CAH0992274.1"/>
    <property type="molecule type" value="Genomic_DNA"/>
</dbReference>
<keyword evidence="3" id="KW-1185">Reference proteome</keyword>
<comment type="caution">
    <text evidence="2">The sequence shown here is derived from an EMBL/GenBank/DDBJ whole genome shotgun (WGS) entry which is preliminary data.</text>
</comment>
<dbReference type="Pfam" id="PF13692">
    <property type="entry name" value="Glyco_trans_1_4"/>
    <property type="match status" value="1"/>
</dbReference>
<reference evidence="2" key="1">
    <citation type="submission" date="2021-12" db="EMBL/GenBank/DDBJ databases">
        <authorList>
            <person name="Rodrigo-Torres L."/>
            <person name="Arahal R. D."/>
            <person name="Lucena T."/>
        </authorList>
    </citation>
    <scope>NUCLEOTIDE SEQUENCE</scope>
    <source>
        <strain evidence="2">CECT 8267</strain>
    </source>
</reference>
<gene>
    <name evidence="2" type="ORF">SIN8267_02393</name>
</gene>
<dbReference type="Proteomes" id="UP000838100">
    <property type="component" value="Unassembled WGS sequence"/>
</dbReference>
<dbReference type="Pfam" id="PF22895">
    <property type="entry name" value="DUF7024"/>
    <property type="match status" value="1"/>
</dbReference>
<dbReference type="PANTHER" id="PTHR46656">
    <property type="entry name" value="PUTATIVE-RELATED"/>
    <property type="match status" value="1"/>
</dbReference>
<dbReference type="RefSeq" id="WP_237444969.1">
    <property type="nucleotide sequence ID" value="NZ_CAKLPX010000003.1"/>
</dbReference>
<dbReference type="Gene3D" id="3.40.50.2000">
    <property type="entry name" value="Glycogen Phosphorylase B"/>
    <property type="match status" value="1"/>
</dbReference>
<dbReference type="SUPFAM" id="SSF53756">
    <property type="entry name" value="UDP-Glycosyltransferase/glycogen phosphorylase"/>
    <property type="match status" value="1"/>
</dbReference>
<sequence length="563" mass="63859">MKFLLYTKVNERNVKHSLGMPEYSYYFVYKEFKDVFSEFGEIVTVHSKEEIATNYELSTANGVDCVVVFFCPPHVAPDVYPLKAFCVLAWEFDTIPNESWDGDKRNDWRYVLDRHIGLICLSSHTREVVRKEMGADYHVSDIAVPVWDSYAAELPENSVLATERSLKLDVEGNVIDSHAYAITEEKFEIDCGTLNFKLEPWSGKPLQFVFDHEHTDSAFLGGFYHAEGWGTWSRMETPWLFLQAKISGDIEVSFRARGFGASVGKEISLNIGGVVEGFTLSAESTEYHLDFNDVPPSNIIRFVGLDLTPPGYDFDARSMAIGLESLVILDRSGDRRVTDQPCNHTVSLDVSGLIYTTVFNPADARKNWEDIVRAFCYVFSENEKATLILKVTHQHLSSMMGRLHFLLQQIGNVRCRVIAVHGFLQDNSFRKLIENTSYYVNASSAEGLCLPLLEFMASGVPAIAPEHTAMADYIDEKSSFVVASSKEPSIWPHDPRLLKRATSYRVNWESLVEQFENSYSCATTDRSRYERKCLASQENVKKYTASSLIKAKLEIFLKQVKLL</sequence>
<evidence type="ECO:0000313" key="2">
    <source>
        <dbReference type="EMBL" id="CAH0992274.1"/>
    </source>
</evidence>
<evidence type="ECO:0000259" key="1">
    <source>
        <dbReference type="Pfam" id="PF22895"/>
    </source>
</evidence>
<dbReference type="PANTHER" id="PTHR46656:SF3">
    <property type="entry name" value="PUTATIVE-RELATED"/>
    <property type="match status" value="1"/>
</dbReference>
<proteinExistence type="predicted"/>
<dbReference type="InterPro" id="IPR054288">
    <property type="entry name" value="DUF7024"/>
</dbReference>
<evidence type="ECO:0000313" key="3">
    <source>
        <dbReference type="Proteomes" id="UP000838100"/>
    </source>
</evidence>
<accession>A0ABM9AGE6</accession>
<feature type="domain" description="DUF7024" evidence="1">
    <location>
        <begin position="210"/>
        <end position="328"/>
    </location>
</feature>
<organism evidence="2 3">
    <name type="scientific">Sinobacterium norvegicum</name>
    <dbReference type="NCBI Taxonomy" id="1641715"/>
    <lineage>
        <taxon>Bacteria</taxon>
        <taxon>Pseudomonadati</taxon>
        <taxon>Pseudomonadota</taxon>
        <taxon>Gammaproteobacteria</taxon>
        <taxon>Cellvibrionales</taxon>
        <taxon>Spongiibacteraceae</taxon>
        <taxon>Sinobacterium</taxon>
    </lineage>
</organism>